<protein>
    <submittedName>
        <fullName evidence="1">Uncharacterized protein</fullName>
    </submittedName>
</protein>
<comment type="caution">
    <text evidence="1">The sequence shown here is derived from an EMBL/GenBank/DDBJ whole genome shotgun (WGS) entry which is preliminary data.</text>
</comment>
<dbReference type="RefSeq" id="WP_204428539.1">
    <property type="nucleotide sequence ID" value="NZ_ARXL01000089.1"/>
</dbReference>
<evidence type="ECO:0000313" key="2">
    <source>
        <dbReference type="Proteomes" id="UP001108027"/>
    </source>
</evidence>
<gene>
    <name evidence="1" type="ORF">LL252_15980</name>
</gene>
<sequence>MATRADWWLEPGSEHCRFCEHHFHYEAGYFCVHCDQPVCPVCVRFEAVEDRVVCPDCGEAAP</sequence>
<dbReference type="AlphaFoldDB" id="A0A9Q3UR52"/>
<dbReference type="SUPFAM" id="SSF57850">
    <property type="entry name" value="RING/U-box"/>
    <property type="match status" value="1"/>
</dbReference>
<keyword evidence="2" id="KW-1185">Reference proteome</keyword>
<dbReference type="Proteomes" id="UP001108027">
    <property type="component" value="Unassembled WGS sequence"/>
</dbReference>
<reference evidence="1" key="1">
    <citation type="submission" date="2021-10" db="EMBL/GenBank/DDBJ databases">
        <title>The diversity and Nitrogen Metabolism of Culturable Nitrate-Utilizing Bacteria Within the Oxygen Minimum Zone of the Changjiang (Yangtze River)Estuary.</title>
        <authorList>
            <person name="Zhang D."/>
            <person name="Zheng J."/>
            <person name="Liu S."/>
            <person name="He W."/>
        </authorList>
    </citation>
    <scope>NUCLEOTIDE SEQUENCE</scope>
    <source>
        <strain evidence="1">FXH-223</strain>
    </source>
</reference>
<proteinExistence type="predicted"/>
<accession>A0A9Q3UR52</accession>
<organism evidence="1 2">
    <name type="scientific">Alloalcanivorax marinus</name>
    <dbReference type="NCBI Taxonomy" id="1177169"/>
    <lineage>
        <taxon>Bacteria</taxon>
        <taxon>Pseudomonadati</taxon>
        <taxon>Pseudomonadota</taxon>
        <taxon>Gammaproteobacteria</taxon>
        <taxon>Oceanospirillales</taxon>
        <taxon>Alcanivoracaceae</taxon>
        <taxon>Alloalcanivorax</taxon>
    </lineage>
</organism>
<name>A0A9Q3UR52_9GAMM</name>
<dbReference type="EMBL" id="JAJGNA010000027">
    <property type="protein sequence ID" value="MCC4310074.1"/>
    <property type="molecule type" value="Genomic_DNA"/>
</dbReference>
<evidence type="ECO:0000313" key="1">
    <source>
        <dbReference type="EMBL" id="MCC4310074.1"/>
    </source>
</evidence>